<organism evidence="1 2">
    <name type="scientific">Paxillus involutus ATCC 200175</name>
    <dbReference type="NCBI Taxonomy" id="664439"/>
    <lineage>
        <taxon>Eukaryota</taxon>
        <taxon>Fungi</taxon>
        <taxon>Dikarya</taxon>
        <taxon>Basidiomycota</taxon>
        <taxon>Agaricomycotina</taxon>
        <taxon>Agaricomycetes</taxon>
        <taxon>Agaricomycetidae</taxon>
        <taxon>Boletales</taxon>
        <taxon>Paxilineae</taxon>
        <taxon>Paxillaceae</taxon>
        <taxon>Paxillus</taxon>
    </lineage>
</organism>
<dbReference type="Proteomes" id="UP000053647">
    <property type="component" value="Unassembled WGS sequence"/>
</dbReference>
<name>A0A0C9TF41_PAXIN</name>
<protein>
    <submittedName>
        <fullName evidence="1">Uncharacterized protein</fullName>
    </submittedName>
</protein>
<dbReference type="HOGENOM" id="CLU_2967519_0_0_1"/>
<keyword evidence="2" id="KW-1185">Reference proteome</keyword>
<sequence length="58" mass="6488">MASVQVPLVDDENPLYCPHLSASAYLATLRQFLQPHSMLALSDIDFSLFAFFRKLTGT</sequence>
<evidence type="ECO:0000313" key="1">
    <source>
        <dbReference type="EMBL" id="KIJ05891.1"/>
    </source>
</evidence>
<dbReference type="AlphaFoldDB" id="A0A0C9TF41"/>
<proteinExistence type="predicted"/>
<evidence type="ECO:0000313" key="2">
    <source>
        <dbReference type="Proteomes" id="UP000053647"/>
    </source>
</evidence>
<dbReference type="OrthoDB" id="2622478at2759"/>
<gene>
    <name evidence="1" type="ORF">PAXINDRAFT_63206</name>
</gene>
<reference evidence="2" key="2">
    <citation type="submission" date="2015-01" db="EMBL/GenBank/DDBJ databases">
        <title>Evolutionary Origins and Diversification of the Mycorrhizal Mutualists.</title>
        <authorList>
            <consortium name="DOE Joint Genome Institute"/>
            <consortium name="Mycorrhizal Genomics Consortium"/>
            <person name="Kohler A."/>
            <person name="Kuo A."/>
            <person name="Nagy L.G."/>
            <person name="Floudas D."/>
            <person name="Copeland A."/>
            <person name="Barry K.W."/>
            <person name="Cichocki N."/>
            <person name="Veneault-Fourrey C."/>
            <person name="LaButti K."/>
            <person name="Lindquist E.A."/>
            <person name="Lipzen A."/>
            <person name="Lundell T."/>
            <person name="Morin E."/>
            <person name="Murat C."/>
            <person name="Riley R."/>
            <person name="Ohm R."/>
            <person name="Sun H."/>
            <person name="Tunlid A."/>
            <person name="Henrissat B."/>
            <person name="Grigoriev I.V."/>
            <person name="Hibbett D.S."/>
            <person name="Martin F."/>
        </authorList>
    </citation>
    <scope>NUCLEOTIDE SEQUENCE [LARGE SCALE GENOMIC DNA]</scope>
    <source>
        <strain evidence="2">ATCC 200175</strain>
    </source>
</reference>
<dbReference type="EMBL" id="KN820647">
    <property type="protein sequence ID" value="KIJ05891.1"/>
    <property type="molecule type" value="Genomic_DNA"/>
</dbReference>
<accession>A0A0C9TF41</accession>
<reference evidence="1 2" key="1">
    <citation type="submission" date="2014-06" db="EMBL/GenBank/DDBJ databases">
        <authorList>
            <consortium name="DOE Joint Genome Institute"/>
            <person name="Kuo A."/>
            <person name="Kohler A."/>
            <person name="Nagy L.G."/>
            <person name="Floudas D."/>
            <person name="Copeland A."/>
            <person name="Barry K.W."/>
            <person name="Cichocki N."/>
            <person name="Veneault-Fourrey C."/>
            <person name="LaButti K."/>
            <person name="Lindquist E.A."/>
            <person name="Lipzen A."/>
            <person name="Lundell T."/>
            <person name="Morin E."/>
            <person name="Murat C."/>
            <person name="Sun H."/>
            <person name="Tunlid A."/>
            <person name="Henrissat B."/>
            <person name="Grigoriev I.V."/>
            <person name="Hibbett D.S."/>
            <person name="Martin F."/>
            <person name="Nordberg H.P."/>
            <person name="Cantor M.N."/>
            <person name="Hua S.X."/>
        </authorList>
    </citation>
    <scope>NUCLEOTIDE SEQUENCE [LARGE SCALE GENOMIC DNA]</scope>
    <source>
        <strain evidence="1 2">ATCC 200175</strain>
    </source>
</reference>
<feature type="non-terminal residue" evidence="1">
    <location>
        <position position="58"/>
    </location>
</feature>